<keyword evidence="6 9" id="KW-1133">Transmembrane helix</keyword>
<dbReference type="InterPro" id="IPR035982">
    <property type="entry name" value="PSI_centre_PsaK_sf"/>
</dbReference>
<dbReference type="GO" id="GO:0015979">
    <property type="term" value="P:photosynthesis"/>
    <property type="evidence" value="ECO:0007669"/>
    <property type="project" value="UniProtKB-KW"/>
</dbReference>
<keyword evidence="4 9" id="KW-0812">Transmembrane</keyword>
<keyword evidence="3" id="KW-0602">Photosynthesis</keyword>
<accession>A0A1Z4KPP4</accession>
<proteinExistence type="inferred from homology"/>
<evidence type="ECO:0000256" key="2">
    <source>
        <dbReference type="ARBA" id="ARBA00006458"/>
    </source>
</evidence>
<comment type="similarity">
    <text evidence="2">Belongs to the PsaG/PsaK family.</text>
</comment>
<keyword evidence="8 9" id="KW-0472">Membrane</keyword>
<evidence type="ECO:0000256" key="1">
    <source>
        <dbReference type="ARBA" id="ARBA00004141"/>
    </source>
</evidence>
<evidence type="ECO:0008006" key="12">
    <source>
        <dbReference type="Google" id="ProtNLM"/>
    </source>
</evidence>
<evidence type="ECO:0000256" key="6">
    <source>
        <dbReference type="ARBA" id="ARBA00022989"/>
    </source>
</evidence>
<dbReference type="InterPro" id="IPR037101">
    <property type="entry name" value="PSI_PsaK_bact"/>
</dbReference>
<evidence type="ECO:0000256" key="4">
    <source>
        <dbReference type="ARBA" id="ARBA00022692"/>
    </source>
</evidence>
<evidence type="ECO:0000313" key="11">
    <source>
        <dbReference type="Proteomes" id="UP000217507"/>
    </source>
</evidence>
<evidence type="ECO:0000256" key="3">
    <source>
        <dbReference type="ARBA" id="ARBA00022531"/>
    </source>
</evidence>
<feature type="transmembrane region" description="Helical" evidence="9">
    <location>
        <begin position="95"/>
        <end position="117"/>
    </location>
</feature>
<protein>
    <recommendedName>
        <fullName evidence="12">Photosystem I reaction center subunit PsaK</fullName>
    </recommendedName>
</protein>
<dbReference type="EMBL" id="AP018216">
    <property type="protein sequence ID" value="BAY70888.1"/>
    <property type="molecule type" value="Genomic_DNA"/>
</dbReference>
<organism evidence="10 11">
    <name type="scientific">Trichormus variabilis NIES-23</name>
    <dbReference type="NCBI Taxonomy" id="1973479"/>
    <lineage>
        <taxon>Bacteria</taxon>
        <taxon>Bacillati</taxon>
        <taxon>Cyanobacteriota</taxon>
        <taxon>Cyanophyceae</taxon>
        <taxon>Nostocales</taxon>
        <taxon>Nostocaceae</taxon>
        <taxon>Trichormus</taxon>
    </lineage>
</organism>
<dbReference type="GO" id="GO:0009522">
    <property type="term" value="C:photosystem I"/>
    <property type="evidence" value="ECO:0007669"/>
    <property type="project" value="UniProtKB-KW"/>
</dbReference>
<gene>
    <name evidence="10" type="ORF">NIES23_36980</name>
</gene>
<evidence type="ECO:0000256" key="9">
    <source>
        <dbReference type="SAM" id="Phobius"/>
    </source>
</evidence>
<dbReference type="Gene3D" id="1.20.860.20">
    <property type="entry name" value="Photosystem I PsaK, reaction centre"/>
    <property type="match status" value="1"/>
</dbReference>
<dbReference type="Pfam" id="PF01241">
    <property type="entry name" value="PSI_PSAK"/>
    <property type="match status" value="1"/>
</dbReference>
<sequence length="123" mass="13058">MREDSTASPSGVLMLLLTNQLNQFIHTGERTMLSSILLAAQATVPNTGTTWNWNGTPIIIASCLLVLLIAGRSIRYPHVGTKMPLPFPSIFNNPSVATFLAAMSFGHIIGVAAVLGLTNLGVI</sequence>
<dbReference type="SUPFAM" id="SSF81563">
    <property type="entry name" value="Photosystem I reaction center subunit X, PsaK"/>
    <property type="match status" value="1"/>
</dbReference>
<evidence type="ECO:0000256" key="8">
    <source>
        <dbReference type="ARBA" id="ARBA00023136"/>
    </source>
</evidence>
<dbReference type="AlphaFoldDB" id="A0A1Z4KPP4"/>
<feature type="transmembrane region" description="Helical" evidence="9">
    <location>
        <begin position="55"/>
        <end position="74"/>
    </location>
</feature>
<dbReference type="Proteomes" id="UP000217507">
    <property type="component" value="Chromosome"/>
</dbReference>
<reference evidence="10 11" key="1">
    <citation type="submission" date="2017-06" db="EMBL/GenBank/DDBJ databases">
        <title>Genome sequencing of cyanobaciteial culture collection at National Institute for Environmental Studies (NIES).</title>
        <authorList>
            <person name="Hirose Y."/>
            <person name="Shimura Y."/>
            <person name="Fujisawa T."/>
            <person name="Nakamura Y."/>
            <person name="Kawachi M."/>
        </authorList>
    </citation>
    <scope>NUCLEOTIDE SEQUENCE [LARGE SCALE GENOMIC DNA]</scope>
    <source>
        <strain evidence="10 11">NIES-23</strain>
    </source>
</reference>
<keyword evidence="5" id="KW-0603">Photosystem I</keyword>
<dbReference type="NCBIfam" id="TIGR03049">
    <property type="entry name" value="PS_I_psaK"/>
    <property type="match status" value="1"/>
</dbReference>
<comment type="subcellular location">
    <subcellularLocation>
        <location evidence="1">Membrane</location>
        <topology evidence="1">Multi-pass membrane protein</topology>
    </subcellularLocation>
</comment>
<dbReference type="InterPro" id="IPR000549">
    <property type="entry name" value="PSI_PsaG/PsaK"/>
</dbReference>
<evidence type="ECO:0000313" key="10">
    <source>
        <dbReference type="EMBL" id="BAY70888.1"/>
    </source>
</evidence>
<name>A0A1Z4KPP4_ANAVA</name>
<evidence type="ECO:0000256" key="7">
    <source>
        <dbReference type="ARBA" id="ARBA00023078"/>
    </source>
</evidence>
<evidence type="ECO:0000256" key="5">
    <source>
        <dbReference type="ARBA" id="ARBA00022836"/>
    </source>
</evidence>
<dbReference type="GO" id="GO:0042651">
    <property type="term" value="C:thylakoid membrane"/>
    <property type="evidence" value="ECO:0007669"/>
    <property type="project" value="InterPro"/>
</dbReference>
<dbReference type="InterPro" id="IPR017492">
    <property type="entry name" value="PSI_PsaK"/>
</dbReference>
<dbReference type="NCBIfam" id="NF009693">
    <property type="entry name" value="PRK13216.1"/>
    <property type="match status" value="1"/>
</dbReference>
<keyword evidence="7" id="KW-0793">Thylakoid</keyword>
<dbReference type="PROSITE" id="PS01026">
    <property type="entry name" value="PHOTOSYSTEM_I_PSAGK"/>
    <property type="match status" value="1"/>
</dbReference>